<dbReference type="OrthoDB" id="7364150at2"/>
<proteinExistence type="predicted"/>
<protein>
    <submittedName>
        <fullName evidence="1">Uncharacterized protein</fullName>
    </submittedName>
</protein>
<dbReference type="Proteomes" id="UP000277424">
    <property type="component" value="Unassembled WGS sequence"/>
</dbReference>
<evidence type="ECO:0000313" key="2">
    <source>
        <dbReference type="Proteomes" id="UP000277424"/>
    </source>
</evidence>
<evidence type="ECO:0000313" key="1">
    <source>
        <dbReference type="EMBL" id="RKQ70254.1"/>
    </source>
</evidence>
<comment type="caution">
    <text evidence="1">The sequence shown here is derived from an EMBL/GenBank/DDBJ whole genome shotgun (WGS) entry which is preliminary data.</text>
</comment>
<name>A0A420WGV2_9PROT</name>
<dbReference type="AlphaFoldDB" id="A0A420WGV2"/>
<dbReference type="EMBL" id="RBIG01000002">
    <property type="protein sequence ID" value="RKQ70254.1"/>
    <property type="molecule type" value="Genomic_DNA"/>
</dbReference>
<reference evidence="1 2" key="1">
    <citation type="submission" date="2018-10" db="EMBL/GenBank/DDBJ databases">
        <title>Comparative analysis of microorganisms from saline springs in Andes Mountain Range, Colombia.</title>
        <authorList>
            <person name="Rubin E."/>
        </authorList>
    </citation>
    <scope>NUCLEOTIDE SEQUENCE [LARGE SCALE GENOMIC DNA]</scope>
    <source>
        <strain evidence="1 2">USBA 36</strain>
    </source>
</reference>
<organism evidence="1 2">
    <name type="scientific">Oceanibaculum indicum</name>
    <dbReference type="NCBI Taxonomy" id="526216"/>
    <lineage>
        <taxon>Bacteria</taxon>
        <taxon>Pseudomonadati</taxon>
        <taxon>Pseudomonadota</taxon>
        <taxon>Alphaproteobacteria</taxon>
        <taxon>Rhodospirillales</taxon>
        <taxon>Oceanibaculaceae</taxon>
        <taxon>Oceanibaculum</taxon>
    </lineage>
</organism>
<gene>
    <name evidence="1" type="ORF">BCL74_2197</name>
</gene>
<accession>A0A420WGV2</accession>
<sequence length="70" mass="7446">MHISDQLLTHSAADIDSLGGIANCLLFLAEEAEANKEIVLRDLLKAAAIYAKERSDSISPYAVLSATDGD</sequence>
<dbReference type="RefSeq" id="WP_008944959.1">
    <property type="nucleotide sequence ID" value="NZ_RBIG01000002.1"/>
</dbReference>